<evidence type="ECO:0000313" key="2">
    <source>
        <dbReference type="Proteomes" id="UP000265140"/>
    </source>
</evidence>
<organism evidence="1 2">
    <name type="scientific">Esox lucius</name>
    <name type="common">Northern pike</name>
    <dbReference type="NCBI Taxonomy" id="8010"/>
    <lineage>
        <taxon>Eukaryota</taxon>
        <taxon>Metazoa</taxon>
        <taxon>Chordata</taxon>
        <taxon>Craniata</taxon>
        <taxon>Vertebrata</taxon>
        <taxon>Euteleostomi</taxon>
        <taxon>Actinopterygii</taxon>
        <taxon>Neopterygii</taxon>
        <taxon>Teleostei</taxon>
        <taxon>Protacanthopterygii</taxon>
        <taxon>Esociformes</taxon>
        <taxon>Esocidae</taxon>
        <taxon>Esox</taxon>
    </lineage>
</organism>
<name>A0AAY5L0Z9_ESOLU</name>
<reference evidence="1 2" key="1">
    <citation type="submission" date="2020-02" db="EMBL/GenBank/DDBJ databases">
        <title>Esox lucius (northern pike) genome, fEsoLuc1, primary haplotype.</title>
        <authorList>
            <person name="Myers G."/>
            <person name="Karagic N."/>
            <person name="Meyer A."/>
            <person name="Pippel M."/>
            <person name="Reichard M."/>
            <person name="Winkler S."/>
            <person name="Tracey A."/>
            <person name="Sims Y."/>
            <person name="Howe K."/>
            <person name="Rhie A."/>
            <person name="Formenti G."/>
            <person name="Durbin R."/>
            <person name="Fedrigo O."/>
            <person name="Jarvis E.D."/>
        </authorList>
    </citation>
    <scope>NUCLEOTIDE SEQUENCE [LARGE SCALE GENOMIC DNA]</scope>
</reference>
<dbReference type="Proteomes" id="UP000265140">
    <property type="component" value="Chromosome 13"/>
</dbReference>
<accession>A0AAY5L0Z9</accession>
<reference evidence="1" key="3">
    <citation type="submission" date="2025-09" db="UniProtKB">
        <authorList>
            <consortium name="Ensembl"/>
        </authorList>
    </citation>
    <scope>IDENTIFICATION</scope>
</reference>
<keyword evidence="2" id="KW-1185">Reference proteome</keyword>
<evidence type="ECO:0000313" key="1">
    <source>
        <dbReference type="Ensembl" id="ENSELUP00000094235.1"/>
    </source>
</evidence>
<dbReference type="AlphaFoldDB" id="A0AAY5L0Z9"/>
<protein>
    <submittedName>
        <fullName evidence="1">Uncharacterized protein</fullName>
    </submittedName>
</protein>
<reference evidence="1" key="2">
    <citation type="submission" date="2025-08" db="UniProtKB">
        <authorList>
            <consortium name="Ensembl"/>
        </authorList>
    </citation>
    <scope>IDENTIFICATION</scope>
</reference>
<proteinExistence type="predicted"/>
<sequence>ISAPHPGHLRSTPWPSLLHTLAIFAPHPGHLCSTPRPSLLHTLAIFAPHPGHLCSTPRPSLLHTLAISLALAVELQAVVWMFRGDYLLYATECARVPLPDHETENTILWEYAERNQFAKCGLCSQGQVLEQNGT</sequence>
<dbReference type="Ensembl" id="ENSELUT00000091430.1">
    <property type="protein sequence ID" value="ENSELUP00000094235.1"/>
    <property type="gene ID" value="ENSELUG00000036354.1"/>
</dbReference>